<dbReference type="RefSeq" id="WP_284350575.1">
    <property type="nucleotide sequence ID" value="NZ_BRXS01000004.1"/>
</dbReference>
<keyword evidence="3" id="KW-1185">Reference proteome</keyword>
<dbReference type="Proteomes" id="UP001161325">
    <property type="component" value="Unassembled WGS sequence"/>
</dbReference>
<comment type="caution">
    <text evidence="2">The sequence shown here is derived from an EMBL/GenBank/DDBJ whole genome shotgun (WGS) entry which is preliminary data.</text>
</comment>
<evidence type="ECO:0000313" key="2">
    <source>
        <dbReference type="EMBL" id="GLC26107.1"/>
    </source>
</evidence>
<dbReference type="AlphaFoldDB" id="A0AA37Q7J3"/>
<protein>
    <recommendedName>
        <fullName evidence="4">Lipoprotein</fullName>
    </recommendedName>
</protein>
<proteinExistence type="predicted"/>
<keyword evidence="1" id="KW-0732">Signal</keyword>
<evidence type="ECO:0008006" key="4">
    <source>
        <dbReference type="Google" id="ProtNLM"/>
    </source>
</evidence>
<dbReference type="EMBL" id="BRXS01000004">
    <property type="protein sequence ID" value="GLC26107.1"/>
    <property type="molecule type" value="Genomic_DNA"/>
</dbReference>
<accession>A0AA37Q7J3</accession>
<gene>
    <name evidence="2" type="ORF">rosag_26200</name>
</gene>
<sequence>MSSVARIAMLAVGVAGIASVGIAQPPTDSARVAAVVSPPAPAPSGAPDPWLGSDKAKHFVLAGMVQGTAFGVATAAGVEGRPALVAASIATAVVSVGKEVHDRRRGGRFSARDLAWDALGGTLWGVLVARSGR</sequence>
<evidence type="ECO:0000256" key="1">
    <source>
        <dbReference type="SAM" id="SignalP"/>
    </source>
</evidence>
<reference evidence="2" key="1">
    <citation type="submission" date="2022-08" db="EMBL/GenBank/DDBJ databases">
        <title>Draft genome sequencing of Roseisolibacter agri AW1220.</title>
        <authorList>
            <person name="Tobiishi Y."/>
            <person name="Tonouchi A."/>
        </authorList>
    </citation>
    <scope>NUCLEOTIDE SEQUENCE</scope>
    <source>
        <strain evidence="2">AW1220</strain>
    </source>
</reference>
<feature type="signal peptide" evidence="1">
    <location>
        <begin position="1"/>
        <end position="23"/>
    </location>
</feature>
<organism evidence="2 3">
    <name type="scientific">Roseisolibacter agri</name>
    <dbReference type="NCBI Taxonomy" id="2014610"/>
    <lineage>
        <taxon>Bacteria</taxon>
        <taxon>Pseudomonadati</taxon>
        <taxon>Gemmatimonadota</taxon>
        <taxon>Gemmatimonadia</taxon>
        <taxon>Gemmatimonadales</taxon>
        <taxon>Gemmatimonadaceae</taxon>
        <taxon>Roseisolibacter</taxon>
    </lineage>
</organism>
<feature type="chain" id="PRO_5041248132" description="Lipoprotein" evidence="1">
    <location>
        <begin position="24"/>
        <end position="133"/>
    </location>
</feature>
<evidence type="ECO:0000313" key="3">
    <source>
        <dbReference type="Proteomes" id="UP001161325"/>
    </source>
</evidence>
<name>A0AA37Q7J3_9BACT</name>